<dbReference type="InterPro" id="IPR000160">
    <property type="entry name" value="GGDEF_dom"/>
</dbReference>
<name>A0A8J7IV66_9RHOB</name>
<dbReference type="Gene3D" id="3.30.70.270">
    <property type="match status" value="1"/>
</dbReference>
<dbReference type="SUPFAM" id="SSF55073">
    <property type="entry name" value="Nucleotide cyclase"/>
    <property type="match status" value="1"/>
</dbReference>
<protein>
    <submittedName>
        <fullName evidence="2">GGDEF domain-containing protein</fullName>
    </submittedName>
</protein>
<dbReference type="PANTHER" id="PTHR46663">
    <property type="entry name" value="DIGUANYLATE CYCLASE DGCT-RELATED"/>
    <property type="match status" value="1"/>
</dbReference>
<keyword evidence="3" id="KW-1185">Reference proteome</keyword>
<reference evidence="2" key="1">
    <citation type="submission" date="2020-10" db="EMBL/GenBank/DDBJ databases">
        <title>Paenihalocynthiibacter styelae gen. nov., sp. nov., isolated from stalked sea squirt Styela clava.</title>
        <authorList>
            <person name="Kim Y.-O."/>
            <person name="Yoon J.-H."/>
        </authorList>
    </citation>
    <scope>NUCLEOTIDE SEQUENCE</scope>
    <source>
        <strain evidence="2">MYP1-1</strain>
    </source>
</reference>
<dbReference type="InterPro" id="IPR029787">
    <property type="entry name" value="Nucleotide_cyclase"/>
</dbReference>
<dbReference type="InterPro" id="IPR043128">
    <property type="entry name" value="Rev_trsase/Diguanyl_cyclase"/>
</dbReference>
<evidence type="ECO:0000259" key="1">
    <source>
        <dbReference type="PROSITE" id="PS50887"/>
    </source>
</evidence>
<organism evidence="2 3">
    <name type="scientific">Halocynthiibacter styelae</name>
    <dbReference type="NCBI Taxonomy" id="2761955"/>
    <lineage>
        <taxon>Bacteria</taxon>
        <taxon>Pseudomonadati</taxon>
        <taxon>Pseudomonadota</taxon>
        <taxon>Alphaproteobacteria</taxon>
        <taxon>Rhodobacterales</taxon>
        <taxon>Paracoccaceae</taxon>
        <taxon>Halocynthiibacter</taxon>
    </lineage>
</organism>
<evidence type="ECO:0000313" key="3">
    <source>
        <dbReference type="Proteomes" id="UP000640583"/>
    </source>
</evidence>
<proteinExistence type="predicted"/>
<dbReference type="NCBIfam" id="TIGR00254">
    <property type="entry name" value="GGDEF"/>
    <property type="match status" value="1"/>
</dbReference>
<dbReference type="InterPro" id="IPR052163">
    <property type="entry name" value="DGC-Regulatory_Protein"/>
</dbReference>
<dbReference type="CDD" id="cd01949">
    <property type="entry name" value="GGDEF"/>
    <property type="match status" value="1"/>
</dbReference>
<dbReference type="SMART" id="SM00267">
    <property type="entry name" value="GGDEF"/>
    <property type="match status" value="1"/>
</dbReference>
<dbReference type="Gene3D" id="3.30.450.260">
    <property type="entry name" value="Haem NO binding associated domain"/>
    <property type="match status" value="1"/>
</dbReference>
<dbReference type="GO" id="GO:0003824">
    <property type="term" value="F:catalytic activity"/>
    <property type="evidence" value="ECO:0007669"/>
    <property type="project" value="UniProtKB-ARBA"/>
</dbReference>
<comment type="caution">
    <text evidence="2">The sequence shown here is derived from an EMBL/GenBank/DDBJ whole genome shotgun (WGS) entry which is preliminary data.</text>
</comment>
<sequence length="354" mass="39109">MRRLRMAEENEMQLQDMEALDQLMPMNLHVSETGHITHAGPTVQKIFGDASLEGMRFLEVFEVRRPGGVNSVTALQKATGRVLHLTFRHDPAGRFKALAVGAGDGKDLIVNMSFGISVIEAVQNYNLTSADFEPTNLAVEMLFLVEAKTAVLDELRQLNGRLEGARVVAEAQATTDMLTGLGNRRGMDLKLADLMERNERFGLMHIDLDYFKDVNDTLGHAAGDHVLKIVAKILRDETREGDMVARAGGDEFVLLFPRLTNTERLNDIAHRIIAKLEQPIEFEGETCRISGSVGTTVSDFYKSPTAERMLADADVALYASKHKGRAQATVWSEHLAAATQAEMANAPPSRETRH</sequence>
<dbReference type="FunFam" id="3.30.70.270:FF:000001">
    <property type="entry name" value="Diguanylate cyclase domain protein"/>
    <property type="match status" value="1"/>
</dbReference>
<dbReference type="EMBL" id="JADCKQ010000003">
    <property type="protein sequence ID" value="MBI1493128.1"/>
    <property type="molecule type" value="Genomic_DNA"/>
</dbReference>
<dbReference type="PANTHER" id="PTHR46663:SF2">
    <property type="entry name" value="GGDEF DOMAIN-CONTAINING PROTEIN"/>
    <property type="match status" value="1"/>
</dbReference>
<feature type="domain" description="GGDEF" evidence="1">
    <location>
        <begin position="199"/>
        <end position="333"/>
    </location>
</feature>
<dbReference type="InterPro" id="IPR042463">
    <property type="entry name" value="HNOB_dom_associated_sf"/>
</dbReference>
<accession>A0A8J7IV66</accession>
<evidence type="ECO:0000313" key="2">
    <source>
        <dbReference type="EMBL" id="MBI1493128.1"/>
    </source>
</evidence>
<gene>
    <name evidence="2" type="ORF">H1D41_05700</name>
</gene>
<dbReference type="AlphaFoldDB" id="A0A8J7IV66"/>
<dbReference type="PROSITE" id="PS50887">
    <property type="entry name" value="GGDEF"/>
    <property type="match status" value="1"/>
</dbReference>
<dbReference type="Proteomes" id="UP000640583">
    <property type="component" value="Unassembled WGS sequence"/>
</dbReference>
<dbReference type="Pfam" id="PF00990">
    <property type="entry name" value="GGDEF"/>
    <property type="match status" value="1"/>
</dbReference>